<dbReference type="Pfam" id="PF04085">
    <property type="entry name" value="MreC"/>
    <property type="match status" value="1"/>
</dbReference>
<keyword evidence="6" id="KW-0175">Coiled coil</keyword>
<dbReference type="PANTHER" id="PTHR34138:SF1">
    <property type="entry name" value="CELL SHAPE-DETERMINING PROTEIN MREC"/>
    <property type="match status" value="1"/>
</dbReference>
<evidence type="ECO:0000313" key="10">
    <source>
        <dbReference type="Proteomes" id="UP000065807"/>
    </source>
</evidence>
<dbReference type="KEGG" id="lpil:LIP_2789"/>
<dbReference type="NCBIfam" id="TIGR00219">
    <property type="entry name" value="mreC"/>
    <property type="match status" value="1"/>
</dbReference>
<protein>
    <recommendedName>
        <fullName evidence="2 5">Cell shape-determining protein MreC</fullName>
    </recommendedName>
    <alternativeName>
        <fullName evidence="4 5">Cell shape protein MreC</fullName>
    </alternativeName>
</protein>
<dbReference type="InterPro" id="IPR042177">
    <property type="entry name" value="Cell/Rod_1"/>
</dbReference>
<evidence type="ECO:0000256" key="6">
    <source>
        <dbReference type="SAM" id="Coils"/>
    </source>
</evidence>
<dbReference type="EMBL" id="AP014924">
    <property type="protein sequence ID" value="BAS28618.1"/>
    <property type="molecule type" value="Genomic_DNA"/>
</dbReference>
<sequence>MRFSWRAAALILVLLALSASIYATARDRIQVSPLEWVAREGLAPVQAVLARTSLWLDRSWDRLRRWRALEEENERLREQLEEVENHLLQLSQLERENQRLRAALGLQARGPGGWVAAEVIARSPNQWLKRISVSRGSADGIRRGLPVVTPDGLVGKVTATTAHTADVTLLTHTASAVGARTEPGGELVLVEGNGSFDDVLRVRPIDAHANLQPGEVLVTSGLSSIYAPGIPIGRLTRVETEPYGLSQTGYATPFVDFQRLNVVQILLDPGAGAEAGSGG</sequence>
<proteinExistence type="inferred from homology"/>
<reference evidence="10" key="2">
    <citation type="journal article" date="2016" name="Int. J. Syst. Evol. Microbiol.">
        <title>Complete genome sequence and cell structure of Limnochorda pilosa, a Gram-negative spore-former within the phylum Firmicutes.</title>
        <authorList>
            <person name="Watanabe M."/>
            <person name="Kojima H."/>
            <person name="Fukui M."/>
        </authorList>
    </citation>
    <scope>NUCLEOTIDE SEQUENCE [LARGE SCALE GENOMIC DNA]</scope>
    <source>
        <strain evidence="10">HC45</strain>
    </source>
</reference>
<comment type="function">
    <text evidence="5">Involved in formation and maintenance of cell shape.</text>
</comment>
<dbReference type="InterPro" id="IPR042175">
    <property type="entry name" value="Cell/Rod_MreC_2"/>
</dbReference>
<dbReference type="STRING" id="1555112.LIP_2789"/>
<evidence type="ECO:0000259" key="8">
    <source>
        <dbReference type="Pfam" id="PF04085"/>
    </source>
</evidence>
<organism evidence="9 10">
    <name type="scientific">Limnochorda pilosa</name>
    <dbReference type="NCBI Taxonomy" id="1555112"/>
    <lineage>
        <taxon>Bacteria</taxon>
        <taxon>Bacillati</taxon>
        <taxon>Bacillota</taxon>
        <taxon>Limnochordia</taxon>
        <taxon>Limnochordales</taxon>
        <taxon>Limnochordaceae</taxon>
        <taxon>Limnochorda</taxon>
    </lineage>
</organism>
<dbReference type="PIRSF" id="PIRSF038471">
    <property type="entry name" value="MreC"/>
    <property type="match status" value="1"/>
</dbReference>
<evidence type="ECO:0000256" key="7">
    <source>
        <dbReference type="SAM" id="SignalP"/>
    </source>
</evidence>
<dbReference type="InterPro" id="IPR007221">
    <property type="entry name" value="MreC"/>
</dbReference>
<evidence type="ECO:0000313" key="9">
    <source>
        <dbReference type="EMBL" id="BAS28618.1"/>
    </source>
</evidence>
<evidence type="ECO:0000256" key="2">
    <source>
        <dbReference type="ARBA" id="ARBA00013855"/>
    </source>
</evidence>
<feature type="chain" id="PRO_5038617261" description="Cell shape-determining protein MreC" evidence="7">
    <location>
        <begin position="26"/>
        <end position="279"/>
    </location>
</feature>
<dbReference type="AlphaFoldDB" id="A0A0K2SNB0"/>
<feature type="coiled-coil region" evidence="6">
    <location>
        <begin position="63"/>
        <end position="103"/>
    </location>
</feature>
<dbReference type="InterPro" id="IPR055342">
    <property type="entry name" value="MreC_beta-barrel_core"/>
</dbReference>
<accession>A0A0K2SNB0</accession>
<evidence type="ECO:0000256" key="1">
    <source>
        <dbReference type="ARBA" id="ARBA00009369"/>
    </source>
</evidence>
<dbReference type="OrthoDB" id="9792313at2"/>
<evidence type="ECO:0000256" key="4">
    <source>
        <dbReference type="ARBA" id="ARBA00032089"/>
    </source>
</evidence>
<feature type="domain" description="Rod shape-determining protein MreC beta-barrel core" evidence="8">
    <location>
        <begin position="119"/>
        <end position="266"/>
    </location>
</feature>
<dbReference type="PANTHER" id="PTHR34138">
    <property type="entry name" value="CELL SHAPE-DETERMINING PROTEIN MREC"/>
    <property type="match status" value="1"/>
</dbReference>
<name>A0A0K2SNB0_LIMPI</name>
<keyword evidence="10" id="KW-1185">Reference proteome</keyword>
<dbReference type="Gene3D" id="2.40.10.350">
    <property type="entry name" value="Rod shape-determining protein MreC, domain 2"/>
    <property type="match status" value="1"/>
</dbReference>
<feature type="signal peptide" evidence="7">
    <location>
        <begin position="1"/>
        <end position="25"/>
    </location>
</feature>
<dbReference type="GO" id="GO:0008360">
    <property type="term" value="P:regulation of cell shape"/>
    <property type="evidence" value="ECO:0007669"/>
    <property type="project" value="UniProtKB-KW"/>
</dbReference>
<gene>
    <name evidence="9" type="ORF">LIP_2789</name>
</gene>
<reference evidence="10" key="1">
    <citation type="submission" date="2015-07" db="EMBL/GenBank/DDBJ databases">
        <title>Complete genome sequence and phylogenetic analysis of Limnochorda pilosa.</title>
        <authorList>
            <person name="Watanabe M."/>
            <person name="Kojima H."/>
            <person name="Fukui M."/>
        </authorList>
    </citation>
    <scope>NUCLEOTIDE SEQUENCE [LARGE SCALE GENOMIC DNA]</scope>
    <source>
        <strain evidence="10">HC45</strain>
    </source>
</reference>
<evidence type="ECO:0000256" key="3">
    <source>
        <dbReference type="ARBA" id="ARBA00022960"/>
    </source>
</evidence>
<keyword evidence="3 5" id="KW-0133">Cell shape</keyword>
<evidence type="ECO:0000256" key="5">
    <source>
        <dbReference type="PIRNR" id="PIRNR038471"/>
    </source>
</evidence>
<keyword evidence="7" id="KW-0732">Signal</keyword>
<dbReference type="Gene3D" id="2.40.10.340">
    <property type="entry name" value="Rod shape-determining protein MreC, domain 1"/>
    <property type="match status" value="1"/>
</dbReference>
<comment type="similarity">
    <text evidence="1 5">Belongs to the MreC family.</text>
</comment>
<dbReference type="RefSeq" id="WP_068139240.1">
    <property type="nucleotide sequence ID" value="NZ_AP014924.1"/>
</dbReference>
<dbReference type="Proteomes" id="UP000065807">
    <property type="component" value="Chromosome"/>
</dbReference>
<dbReference type="GO" id="GO:0005886">
    <property type="term" value="C:plasma membrane"/>
    <property type="evidence" value="ECO:0007669"/>
    <property type="project" value="TreeGrafter"/>
</dbReference>